<dbReference type="STRING" id="1385510.GCA_000425205_02858"/>
<dbReference type="InterPro" id="IPR007346">
    <property type="entry name" value="Endonuclease-I"/>
</dbReference>
<dbReference type="eggNOG" id="COG2356">
    <property type="taxonomic scope" value="Bacteria"/>
</dbReference>
<feature type="domain" description="Endonuclease YhcR N-terminal" evidence="5">
    <location>
        <begin position="30"/>
        <end position="133"/>
    </location>
</feature>
<dbReference type="SUPFAM" id="SSF54060">
    <property type="entry name" value="His-Me finger endonucleases"/>
    <property type="match status" value="1"/>
</dbReference>
<dbReference type="RefSeq" id="WP_026801136.1">
    <property type="nucleotide sequence ID" value="NZ_AULI01000013.1"/>
</dbReference>
<dbReference type="GO" id="GO:0016787">
    <property type="term" value="F:hydrolase activity"/>
    <property type="evidence" value="ECO:0007669"/>
    <property type="project" value="UniProtKB-KW"/>
</dbReference>
<feature type="region of interest" description="Disordered" evidence="3">
    <location>
        <begin position="247"/>
        <end position="293"/>
    </location>
</feature>
<evidence type="ECO:0000256" key="3">
    <source>
        <dbReference type="SAM" id="MobiDB-lite"/>
    </source>
</evidence>
<dbReference type="InterPro" id="IPR044925">
    <property type="entry name" value="His-Me_finger_sf"/>
</dbReference>
<dbReference type="Pfam" id="PF19886">
    <property type="entry name" value="DUF6359"/>
    <property type="match status" value="1"/>
</dbReference>
<evidence type="ECO:0000259" key="5">
    <source>
        <dbReference type="Pfam" id="PF19886"/>
    </source>
</evidence>
<keyword evidence="4" id="KW-0732">Signal</keyword>
<proteinExistence type="predicted"/>
<feature type="region of interest" description="Disordered" evidence="3">
    <location>
        <begin position="134"/>
        <end position="159"/>
    </location>
</feature>
<evidence type="ECO:0000256" key="1">
    <source>
        <dbReference type="ARBA" id="ARBA00022722"/>
    </source>
</evidence>
<comment type="caution">
    <text evidence="6">The sequence shown here is derived from an EMBL/GenBank/DDBJ whole genome shotgun (WGS) entry which is preliminary data.</text>
</comment>
<evidence type="ECO:0000313" key="6">
    <source>
        <dbReference type="EMBL" id="KGX90688.1"/>
    </source>
</evidence>
<dbReference type="OrthoDB" id="9801679at2"/>
<feature type="chain" id="PRO_5002009762" evidence="4">
    <location>
        <begin position="27"/>
        <end position="381"/>
    </location>
</feature>
<evidence type="ECO:0000313" key="7">
    <source>
        <dbReference type="Proteomes" id="UP000030528"/>
    </source>
</evidence>
<feature type="compositionally biased region" description="Low complexity" evidence="3">
    <location>
        <begin position="150"/>
        <end position="159"/>
    </location>
</feature>
<keyword evidence="2" id="KW-0378">Hydrolase</keyword>
<dbReference type="GO" id="GO:0004518">
    <property type="term" value="F:nuclease activity"/>
    <property type="evidence" value="ECO:0007669"/>
    <property type="project" value="UniProtKB-KW"/>
</dbReference>
<dbReference type="AlphaFoldDB" id="A0A0A5GHI7"/>
<gene>
    <name evidence="6" type="ORF">N781_06350</name>
</gene>
<dbReference type="Proteomes" id="UP000030528">
    <property type="component" value="Unassembled WGS sequence"/>
</dbReference>
<keyword evidence="7" id="KW-1185">Reference proteome</keyword>
<evidence type="ECO:0000256" key="4">
    <source>
        <dbReference type="SAM" id="SignalP"/>
    </source>
</evidence>
<dbReference type="PANTHER" id="PTHR33607">
    <property type="entry name" value="ENDONUCLEASE-1"/>
    <property type="match status" value="1"/>
</dbReference>
<reference evidence="6 7" key="1">
    <citation type="submission" date="2013-08" db="EMBL/GenBank/DDBJ databases">
        <authorList>
            <person name="Huang J."/>
            <person name="Wang G."/>
        </authorList>
    </citation>
    <scope>NUCLEOTIDE SEQUENCE [LARGE SCALE GENOMIC DNA]</scope>
    <source>
        <strain evidence="6 7">JSM 076056</strain>
    </source>
</reference>
<keyword evidence="1" id="KW-0540">Nuclease</keyword>
<protein>
    <submittedName>
        <fullName evidence="6">Ribonuclease</fullName>
    </submittedName>
</protein>
<name>A0A0A5GHI7_9BACI</name>
<dbReference type="EMBL" id="AVPE01000013">
    <property type="protein sequence ID" value="KGX90688.1"/>
    <property type="molecule type" value="Genomic_DNA"/>
</dbReference>
<evidence type="ECO:0000256" key="2">
    <source>
        <dbReference type="ARBA" id="ARBA00022801"/>
    </source>
</evidence>
<dbReference type="PANTHER" id="PTHR33607:SF2">
    <property type="entry name" value="ENDONUCLEASE-1"/>
    <property type="match status" value="1"/>
</dbReference>
<dbReference type="Pfam" id="PF04231">
    <property type="entry name" value="Endonuclease_1"/>
    <property type="match status" value="1"/>
</dbReference>
<organism evidence="6 7">
    <name type="scientific">Pontibacillus halophilus JSM 076056 = DSM 19796</name>
    <dbReference type="NCBI Taxonomy" id="1385510"/>
    <lineage>
        <taxon>Bacteria</taxon>
        <taxon>Bacillati</taxon>
        <taxon>Bacillota</taxon>
        <taxon>Bacilli</taxon>
        <taxon>Bacillales</taxon>
        <taxon>Bacillaceae</taxon>
        <taxon>Pontibacillus</taxon>
    </lineage>
</organism>
<feature type="signal peptide" evidence="4">
    <location>
        <begin position="1"/>
        <end position="26"/>
    </location>
</feature>
<dbReference type="InterPro" id="IPR045939">
    <property type="entry name" value="YhcR_N"/>
</dbReference>
<sequence>MKATRKIVLFVLSSLFFLMVGQTSHAASTMTVNEAMNQWNGTKVTVEGYIVGVPTSVNDVEQSNFSSNYALALADDSNETNSNEMILVKLDSEYRSQFGLMNNPSLFGEKIVVTGTRDDYFSRDGVEYVSSIQKVSNSNGGDSSDEGDSSDGTSTGSGYYSSVDGLSGSALKQELHNLIDDHTELSYSDVWGALRNTDEDPTNANNVLLLYSGNSISKYENGGYVDEWNREHVWAKSHGDFGTSRGAGTDIHHLRPTDVSINSSRGNLDFDNGGGPLDEAPSNSYDSDSFEPRDEVKGDVARMVFYMAVRYEGGNGEPDLEVASYTGTSGPQLGKLSTLLQWHEQDPVSQTEIRRNEIIHSDYQGNRNPFIDHPEYVDLIW</sequence>
<dbReference type="eggNOG" id="COG4085">
    <property type="taxonomic scope" value="Bacteria"/>
</dbReference>
<accession>A0A0A5GHI7</accession>